<gene>
    <name evidence="3" type="ORF">M501DRAFT_1025039</name>
</gene>
<keyword evidence="4" id="KW-1185">Reference proteome</keyword>
<sequence length="143" mass="15632">MTSPSAWYDAYPKPRHESPSQISREELLERIRNGQKAGIDFILIDLRRNDHEGPTIKGSINLPAQTLYSSLSTLLNLCTKAKIDTVIWYCGSSRGRGSRAAVWFADLVEDSGVDGISSLALTGGITGWVQAGEEYGDLMDGKV</sequence>
<dbReference type="Gene3D" id="3.40.250.10">
    <property type="entry name" value="Rhodanese-like domain"/>
    <property type="match status" value="1"/>
</dbReference>
<dbReference type="GO" id="GO:0005737">
    <property type="term" value="C:cytoplasm"/>
    <property type="evidence" value="ECO:0007669"/>
    <property type="project" value="TreeGrafter"/>
</dbReference>
<dbReference type="Proteomes" id="UP000799429">
    <property type="component" value="Unassembled WGS sequence"/>
</dbReference>
<dbReference type="InterPro" id="IPR001763">
    <property type="entry name" value="Rhodanese-like_dom"/>
</dbReference>
<dbReference type="PANTHER" id="PTHR10828">
    <property type="entry name" value="M-PHASE INDUCER PHOSPHATASE DUAL SPECIFICITY PHOSPHATASE CDC25"/>
    <property type="match status" value="1"/>
</dbReference>
<protein>
    <submittedName>
        <fullName evidence="3">Arsenate reductase</fullName>
    </submittedName>
</protein>
<evidence type="ECO:0000259" key="2">
    <source>
        <dbReference type="PROSITE" id="PS50206"/>
    </source>
</evidence>
<dbReference type="Pfam" id="PF00581">
    <property type="entry name" value="Rhodanese"/>
    <property type="match status" value="1"/>
</dbReference>
<evidence type="ECO:0000256" key="1">
    <source>
        <dbReference type="SAM" id="MobiDB-lite"/>
    </source>
</evidence>
<dbReference type="GO" id="GO:0004725">
    <property type="term" value="F:protein tyrosine phosphatase activity"/>
    <property type="evidence" value="ECO:0007669"/>
    <property type="project" value="TreeGrafter"/>
</dbReference>
<dbReference type="GO" id="GO:0005634">
    <property type="term" value="C:nucleus"/>
    <property type="evidence" value="ECO:0007669"/>
    <property type="project" value="TreeGrafter"/>
</dbReference>
<proteinExistence type="predicted"/>
<organism evidence="3 4">
    <name type="scientific">Patellaria atrata CBS 101060</name>
    <dbReference type="NCBI Taxonomy" id="1346257"/>
    <lineage>
        <taxon>Eukaryota</taxon>
        <taxon>Fungi</taxon>
        <taxon>Dikarya</taxon>
        <taxon>Ascomycota</taxon>
        <taxon>Pezizomycotina</taxon>
        <taxon>Dothideomycetes</taxon>
        <taxon>Dothideomycetes incertae sedis</taxon>
        <taxon>Patellariales</taxon>
        <taxon>Patellariaceae</taxon>
        <taxon>Patellaria</taxon>
    </lineage>
</organism>
<comment type="caution">
    <text evidence="3">The sequence shown here is derived from an EMBL/GenBank/DDBJ whole genome shotgun (WGS) entry which is preliminary data.</text>
</comment>
<dbReference type="EMBL" id="MU006098">
    <property type="protein sequence ID" value="KAF2837687.1"/>
    <property type="molecule type" value="Genomic_DNA"/>
</dbReference>
<dbReference type="PROSITE" id="PS50206">
    <property type="entry name" value="RHODANESE_3"/>
    <property type="match status" value="1"/>
</dbReference>
<reference evidence="3" key="1">
    <citation type="journal article" date="2020" name="Stud. Mycol.">
        <title>101 Dothideomycetes genomes: a test case for predicting lifestyles and emergence of pathogens.</title>
        <authorList>
            <person name="Haridas S."/>
            <person name="Albert R."/>
            <person name="Binder M."/>
            <person name="Bloem J."/>
            <person name="Labutti K."/>
            <person name="Salamov A."/>
            <person name="Andreopoulos B."/>
            <person name="Baker S."/>
            <person name="Barry K."/>
            <person name="Bills G."/>
            <person name="Bluhm B."/>
            <person name="Cannon C."/>
            <person name="Castanera R."/>
            <person name="Culley D."/>
            <person name="Daum C."/>
            <person name="Ezra D."/>
            <person name="Gonzalez J."/>
            <person name="Henrissat B."/>
            <person name="Kuo A."/>
            <person name="Liang C."/>
            <person name="Lipzen A."/>
            <person name="Lutzoni F."/>
            <person name="Magnuson J."/>
            <person name="Mondo S."/>
            <person name="Nolan M."/>
            <person name="Ohm R."/>
            <person name="Pangilinan J."/>
            <person name="Park H.-J."/>
            <person name="Ramirez L."/>
            <person name="Alfaro M."/>
            <person name="Sun H."/>
            <person name="Tritt A."/>
            <person name="Yoshinaga Y."/>
            <person name="Zwiers L.-H."/>
            <person name="Turgeon B."/>
            <person name="Goodwin S."/>
            <person name="Spatafora J."/>
            <person name="Crous P."/>
            <person name="Grigoriev I."/>
        </authorList>
    </citation>
    <scope>NUCLEOTIDE SEQUENCE</scope>
    <source>
        <strain evidence="3">CBS 101060</strain>
    </source>
</reference>
<dbReference type="OrthoDB" id="8300214at2759"/>
<name>A0A9P4VQD1_9PEZI</name>
<dbReference type="InterPro" id="IPR036873">
    <property type="entry name" value="Rhodanese-like_dom_sf"/>
</dbReference>
<feature type="region of interest" description="Disordered" evidence="1">
    <location>
        <begin position="1"/>
        <end position="21"/>
    </location>
</feature>
<evidence type="ECO:0000313" key="4">
    <source>
        <dbReference type="Proteomes" id="UP000799429"/>
    </source>
</evidence>
<dbReference type="PANTHER" id="PTHR10828:SF50">
    <property type="entry name" value="REDUCTASE (ARC2), PUTATIVE (AFU_ORTHOLOGUE AFUA_6G13400)-RELATED"/>
    <property type="match status" value="1"/>
</dbReference>
<evidence type="ECO:0000313" key="3">
    <source>
        <dbReference type="EMBL" id="KAF2837687.1"/>
    </source>
</evidence>
<dbReference type="AlphaFoldDB" id="A0A9P4VQD1"/>
<feature type="domain" description="Rhodanese" evidence="2">
    <location>
        <begin position="37"/>
        <end position="137"/>
    </location>
</feature>
<feature type="compositionally biased region" description="Basic and acidic residues" evidence="1">
    <location>
        <begin position="12"/>
        <end position="21"/>
    </location>
</feature>
<dbReference type="SUPFAM" id="SSF52821">
    <property type="entry name" value="Rhodanese/Cell cycle control phosphatase"/>
    <property type="match status" value="1"/>
</dbReference>
<dbReference type="SMART" id="SM00450">
    <property type="entry name" value="RHOD"/>
    <property type="match status" value="1"/>
</dbReference>
<accession>A0A9P4VQD1</accession>